<evidence type="ECO:0000313" key="2">
    <source>
        <dbReference type="EMBL" id="GIL40321.1"/>
    </source>
</evidence>
<sequence>MASIASTGSAWSHAISGSGERGNMARRDYAKGMVKRKRPTDAGRKKQKGPFKRKRPRRGGAV</sequence>
<evidence type="ECO:0000256" key="1">
    <source>
        <dbReference type="SAM" id="MobiDB-lite"/>
    </source>
</evidence>
<dbReference type="AlphaFoldDB" id="A0A8S8XEJ5"/>
<dbReference type="EMBL" id="BOPV01000001">
    <property type="protein sequence ID" value="GIL40321.1"/>
    <property type="molecule type" value="Genomic_DNA"/>
</dbReference>
<proteinExistence type="predicted"/>
<dbReference type="Proteomes" id="UP000681075">
    <property type="component" value="Unassembled WGS sequence"/>
</dbReference>
<organism evidence="2 3">
    <name type="scientific">Roseiterribacter gracilis</name>
    <dbReference type="NCBI Taxonomy" id="2812848"/>
    <lineage>
        <taxon>Bacteria</taxon>
        <taxon>Pseudomonadati</taxon>
        <taxon>Pseudomonadota</taxon>
        <taxon>Alphaproteobacteria</taxon>
        <taxon>Rhodospirillales</taxon>
        <taxon>Roseiterribacteraceae</taxon>
        <taxon>Roseiterribacter</taxon>
    </lineage>
</organism>
<gene>
    <name evidence="2" type="ORF">TMPK1_25580</name>
</gene>
<feature type="region of interest" description="Disordered" evidence="1">
    <location>
        <begin position="1"/>
        <end position="62"/>
    </location>
</feature>
<accession>A0A8S8XEJ5</accession>
<name>A0A8S8XEJ5_9PROT</name>
<evidence type="ECO:0000313" key="3">
    <source>
        <dbReference type="Proteomes" id="UP000681075"/>
    </source>
</evidence>
<feature type="compositionally biased region" description="Polar residues" evidence="1">
    <location>
        <begin position="1"/>
        <end position="10"/>
    </location>
</feature>
<reference evidence="2" key="1">
    <citation type="submission" date="2021-02" db="EMBL/GenBank/DDBJ databases">
        <title>Genome sequence of Rhodospirillales sp. strain TMPK1 isolated from soil.</title>
        <authorList>
            <person name="Nakai R."/>
            <person name="Kusada H."/>
            <person name="Tamaki H."/>
        </authorList>
    </citation>
    <scope>NUCLEOTIDE SEQUENCE</scope>
    <source>
        <strain evidence="2">TMPK1</strain>
    </source>
</reference>
<keyword evidence="3" id="KW-1185">Reference proteome</keyword>
<feature type="compositionally biased region" description="Basic residues" evidence="1">
    <location>
        <begin position="45"/>
        <end position="62"/>
    </location>
</feature>
<protein>
    <submittedName>
        <fullName evidence="2">Uncharacterized protein</fullName>
    </submittedName>
</protein>
<comment type="caution">
    <text evidence="2">The sequence shown here is derived from an EMBL/GenBank/DDBJ whole genome shotgun (WGS) entry which is preliminary data.</text>
</comment>